<comment type="caution">
    <text evidence="2">The sequence shown here is derived from an EMBL/GenBank/DDBJ whole genome shotgun (WGS) entry which is preliminary data.</text>
</comment>
<feature type="transmembrane region" description="Helical" evidence="1">
    <location>
        <begin position="38"/>
        <end position="60"/>
    </location>
</feature>
<evidence type="ECO:0000313" key="3">
    <source>
        <dbReference type="Proteomes" id="UP001208017"/>
    </source>
</evidence>
<keyword evidence="1" id="KW-0472">Membrane</keyword>
<dbReference type="Proteomes" id="UP001208017">
    <property type="component" value="Unassembled WGS sequence"/>
</dbReference>
<reference evidence="2 3" key="1">
    <citation type="submission" date="2022-11" db="EMBL/GenBank/DDBJ databases">
        <title>Study of microbial diversity in lake waters.</title>
        <authorList>
            <person name="Zhang J."/>
        </authorList>
    </citation>
    <scope>NUCLEOTIDE SEQUENCE [LARGE SCALE GENOMIC DNA]</scope>
    <source>
        <strain evidence="2 3">DT12</strain>
    </source>
</reference>
<accession>A0ABT3WZ72</accession>
<feature type="transmembrane region" description="Helical" evidence="1">
    <location>
        <begin position="72"/>
        <end position="96"/>
    </location>
</feature>
<evidence type="ECO:0000313" key="2">
    <source>
        <dbReference type="EMBL" id="MCX7569018.1"/>
    </source>
</evidence>
<dbReference type="RefSeq" id="WP_267150247.1">
    <property type="nucleotide sequence ID" value="NZ_JAPMLT010000001.1"/>
</dbReference>
<dbReference type="EMBL" id="JAPMLT010000001">
    <property type="protein sequence ID" value="MCX7569018.1"/>
    <property type="molecule type" value="Genomic_DNA"/>
</dbReference>
<keyword evidence="3" id="KW-1185">Reference proteome</keyword>
<evidence type="ECO:0000256" key="1">
    <source>
        <dbReference type="SAM" id="Phobius"/>
    </source>
</evidence>
<keyword evidence="1" id="KW-1133">Transmembrane helix</keyword>
<feature type="transmembrane region" description="Helical" evidence="1">
    <location>
        <begin position="108"/>
        <end position="125"/>
    </location>
</feature>
<gene>
    <name evidence="2" type="ORF">OS242_03450</name>
</gene>
<name>A0ABT3WZ72_9BACL</name>
<protein>
    <submittedName>
        <fullName evidence="2">Uncharacterized protein</fullName>
    </submittedName>
</protein>
<keyword evidence="1" id="KW-0812">Transmembrane</keyword>
<proteinExistence type="predicted"/>
<sequence>MRSWKQVVCWVIGLFVLLWVSEEIREWVRGYMARTYEYGSVMWIHLLLDVCFGMYLGVALVPRMKRGVRWPVLGLVFAPCVVLLGWTLCSFAGWVRMTPLMAHFLDNAYIQITCGAALVAGLFGGKE</sequence>
<organism evidence="2 3">
    <name type="scientific">Tumebacillus lacus</name>
    <dbReference type="NCBI Taxonomy" id="2995335"/>
    <lineage>
        <taxon>Bacteria</taxon>
        <taxon>Bacillati</taxon>
        <taxon>Bacillota</taxon>
        <taxon>Bacilli</taxon>
        <taxon>Bacillales</taxon>
        <taxon>Alicyclobacillaceae</taxon>
        <taxon>Tumebacillus</taxon>
    </lineage>
</organism>